<sequence length="419" mass="45800">MSGLSVGVNGSALTSLELELYGTSSAALTSTSTSTSTSTALESQVQVYTLTLPALTTLKATLDNATFFILSSWDLPLLRNLSVIAADFGYAGRGFKAFFEVHGGKVRQLELGHSSGEVEEWWIVGGEHHHHQQQQQHDAHQPNGNHDHDHDTTTPFAIPLNTYCPNLLEFICSADAEWNWRSPDWIAPHVLMPRHEGLEMIGVRGLERRLEGDLGEAVGRRGGDVGVSAAALSAIVEGLDDDDEYTLDGGVVMDETSGAVSKRRGKKKMDLRTALRVRGLREDPYFMLLQQFGSLLRREAFPGLMKVRDMSPESDFVRREGKMGGLDGAVRSVAALQTTDSSSRPRVSPASRSTSSVMATTSKAPRKMTREEMVVEANGTIARAFWERVVERCEARGVVLEDWKGGEVKKDELGVGFGV</sequence>
<accession>A0A409YMD6</accession>
<dbReference type="OrthoDB" id="3258324at2759"/>
<feature type="region of interest" description="Disordered" evidence="1">
    <location>
        <begin position="337"/>
        <end position="368"/>
    </location>
</feature>
<organism evidence="2 3">
    <name type="scientific">Panaeolus cyanescens</name>
    <dbReference type="NCBI Taxonomy" id="181874"/>
    <lineage>
        <taxon>Eukaryota</taxon>
        <taxon>Fungi</taxon>
        <taxon>Dikarya</taxon>
        <taxon>Basidiomycota</taxon>
        <taxon>Agaricomycotina</taxon>
        <taxon>Agaricomycetes</taxon>
        <taxon>Agaricomycetidae</taxon>
        <taxon>Agaricales</taxon>
        <taxon>Agaricineae</taxon>
        <taxon>Galeropsidaceae</taxon>
        <taxon>Panaeolus</taxon>
    </lineage>
</organism>
<comment type="caution">
    <text evidence="2">The sequence shown here is derived from an EMBL/GenBank/DDBJ whole genome shotgun (WGS) entry which is preliminary data.</text>
</comment>
<evidence type="ECO:0000313" key="3">
    <source>
        <dbReference type="Proteomes" id="UP000284842"/>
    </source>
</evidence>
<feature type="region of interest" description="Disordered" evidence="1">
    <location>
        <begin position="128"/>
        <end position="154"/>
    </location>
</feature>
<dbReference type="EMBL" id="NHTK01000972">
    <property type="protein sequence ID" value="PPR04237.1"/>
    <property type="molecule type" value="Genomic_DNA"/>
</dbReference>
<protein>
    <submittedName>
        <fullName evidence="2">Uncharacterized protein</fullName>
    </submittedName>
</protein>
<evidence type="ECO:0000256" key="1">
    <source>
        <dbReference type="SAM" id="MobiDB-lite"/>
    </source>
</evidence>
<name>A0A409YMD6_9AGAR</name>
<proteinExistence type="predicted"/>
<dbReference type="AlphaFoldDB" id="A0A409YMD6"/>
<dbReference type="InParanoid" id="A0A409YMD6"/>
<feature type="compositionally biased region" description="Basic and acidic residues" evidence="1">
    <location>
        <begin position="137"/>
        <end position="152"/>
    </location>
</feature>
<dbReference type="Proteomes" id="UP000284842">
    <property type="component" value="Unassembled WGS sequence"/>
</dbReference>
<reference evidence="2 3" key="1">
    <citation type="journal article" date="2018" name="Evol. Lett.">
        <title>Horizontal gene cluster transfer increased hallucinogenic mushroom diversity.</title>
        <authorList>
            <person name="Reynolds H.T."/>
            <person name="Vijayakumar V."/>
            <person name="Gluck-Thaler E."/>
            <person name="Korotkin H.B."/>
            <person name="Matheny P.B."/>
            <person name="Slot J.C."/>
        </authorList>
    </citation>
    <scope>NUCLEOTIDE SEQUENCE [LARGE SCALE GENOMIC DNA]</scope>
    <source>
        <strain evidence="2 3">2629</strain>
    </source>
</reference>
<evidence type="ECO:0000313" key="2">
    <source>
        <dbReference type="EMBL" id="PPR04237.1"/>
    </source>
</evidence>
<gene>
    <name evidence="2" type="ORF">CVT24_013341</name>
</gene>
<keyword evidence="3" id="KW-1185">Reference proteome</keyword>
<feature type="compositionally biased region" description="Low complexity" evidence="1">
    <location>
        <begin position="341"/>
        <end position="357"/>
    </location>
</feature>